<protein>
    <submittedName>
        <fullName evidence="8">Transcription factor SOX-5</fullName>
    </submittedName>
    <submittedName>
        <fullName evidence="10 11">Uncharacterized protein LOC105221995</fullName>
    </submittedName>
</protein>
<evidence type="ECO:0000256" key="5">
    <source>
        <dbReference type="PROSITE-ProRule" id="PRU00267"/>
    </source>
</evidence>
<dbReference type="InterPro" id="IPR009071">
    <property type="entry name" value="HMG_box_dom"/>
</dbReference>
<keyword evidence="4 5" id="KW-0539">Nucleus</keyword>
<dbReference type="GO" id="GO:0000978">
    <property type="term" value="F:RNA polymerase II cis-regulatory region sequence-specific DNA binding"/>
    <property type="evidence" value="ECO:0007669"/>
    <property type="project" value="TreeGrafter"/>
</dbReference>
<evidence type="ECO:0000259" key="7">
    <source>
        <dbReference type="PROSITE" id="PS50118"/>
    </source>
</evidence>
<dbReference type="RefSeq" id="XP_049315598.1">
    <property type="nucleotide sequence ID" value="XM_049459641.1"/>
</dbReference>
<evidence type="ECO:0000313" key="13">
    <source>
        <dbReference type="RefSeq" id="XP_049315595.1"/>
    </source>
</evidence>
<dbReference type="PANTHER" id="PTHR45789:SF2">
    <property type="entry name" value="FI18025P1"/>
    <property type="match status" value="1"/>
</dbReference>
<name>A0A034WES0_BACDO</name>
<dbReference type="Proteomes" id="UP001652620">
    <property type="component" value="Chromosome 6"/>
</dbReference>
<dbReference type="PANTHER" id="PTHR45789">
    <property type="entry name" value="FI18025P1"/>
    <property type="match status" value="1"/>
</dbReference>
<evidence type="ECO:0000313" key="11">
    <source>
        <dbReference type="RefSeq" id="XP_049315593.1"/>
    </source>
</evidence>
<dbReference type="Pfam" id="PF00505">
    <property type="entry name" value="HMG_box"/>
    <property type="match status" value="1"/>
</dbReference>
<dbReference type="EMBL" id="GAKP01006312">
    <property type="protein sequence ID" value="JAC52640.1"/>
    <property type="molecule type" value="Transcribed_RNA"/>
</dbReference>
<evidence type="ECO:0000256" key="6">
    <source>
        <dbReference type="SAM" id="MobiDB-lite"/>
    </source>
</evidence>
<dbReference type="SUPFAM" id="SSF47095">
    <property type="entry name" value="HMG-box"/>
    <property type="match status" value="1"/>
</dbReference>
<evidence type="ECO:0000313" key="12">
    <source>
        <dbReference type="RefSeq" id="XP_049315594.1"/>
    </source>
</evidence>
<evidence type="ECO:0000313" key="10">
    <source>
        <dbReference type="RefSeq" id="XP_049315591.1"/>
    </source>
</evidence>
<keyword evidence="3" id="KW-0804">Transcription</keyword>
<sequence>MYQQNLLSVQYTALVPFLKPFIHFTPLPSVKLQVSQSFYKRIEHNNSLNLQVFNKARTVVMQPMWSSAAVAAAHIQAALVAAAAVVSSSNGNSRIGIDPINYKSANCKTIINSNSVRSSGANRSVSKGETQSPKYCDSIAGDNFSLASSVPIFLYSTDGGVTPPESPMTHLNSIYHNKFRVSQVDIDNTVSSNERGQSELNEITTFNAIEMDEEPNEQGISVTDTPLNLSKHQFSPCPSPPSFTSSSPGLQKQREVLALLTSSSPISWSTPAETSHAEIECDDNTRGLNLKNSMEVTPVASAGLPGMYFPYTTKNRIQKHITVTRTSNTTAHRCSSPCNDQRRTRLTNGELSEAGANLLACRMWSAAVNEPDTISNPDPLNHQQQHLFQPTSNSGSIVQIAYRSSPQRSNPEDDIPTENTRFSNTITKNCDSILKCVEKLEETKPVADKFRPLAVPQQQEQNHHQQLHNQNDPTLRKHQEQHLLKPDVLSVSESIEIMYENNHKNKNQSIVANSSKGNIVHSTPHIKRPMNAFMVWAKDERRKILKACPDMHNSNISKILGARWKAMTNADKQPYYEEQSRLSKLHMEQHPDYRYRPRPKRTCIVDGKKMRISEYKILMRNRRAEMRQLWCRGNAVTGGVTNPNTSNCTAGQLLNDTDVIVGCNIKSSIAAAYHLHDMDHSINNTTAATFGVTQIDNSSLVMEGVVTSNEVTSLCGNYYYPPDSMSPHSGFSSEGNTLSFSSRDED</sequence>
<dbReference type="InterPro" id="IPR036910">
    <property type="entry name" value="HMG_box_dom_sf"/>
</dbReference>
<dbReference type="FunFam" id="1.10.30.10:FF:000003">
    <property type="entry name" value="Putative transcription factor SOX-6"/>
    <property type="match status" value="1"/>
</dbReference>
<dbReference type="CDD" id="cd22042">
    <property type="entry name" value="HMG-box_EGL13-like"/>
    <property type="match status" value="1"/>
</dbReference>
<dbReference type="RefSeq" id="XP_049315591.1">
    <property type="nucleotide sequence ID" value="XM_049459634.1"/>
</dbReference>
<reference evidence="10 11" key="2">
    <citation type="submission" date="2025-05" db="UniProtKB">
        <authorList>
            <consortium name="RefSeq"/>
        </authorList>
    </citation>
    <scope>IDENTIFICATION</scope>
    <source>
        <tissue evidence="10 11">Adult</tissue>
    </source>
</reference>
<dbReference type="AlphaFoldDB" id="A0A034WES0"/>
<accession>A0A034WES0</accession>
<proteinExistence type="predicted"/>
<keyword evidence="2 5" id="KW-0238">DNA-binding</keyword>
<dbReference type="RefSeq" id="XP_049315595.1">
    <property type="nucleotide sequence ID" value="XM_049459638.1"/>
</dbReference>
<gene>
    <name evidence="8" type="primary">SOX5</name>
    <name evidence="10 11 12 13 14 15 16 17" type="synonym">LOC105221995</name>
</gene>
<feature type="domain" description="HMG box" evidence="7">
    <location>
        <begin position="526"/>
        <end position="594"/>
    </location>
</feature>
<evidence type="ECO:0000256" key="4">
    <source>
        <dbReference type="ARBA" id="ARBA00023242"/>
    </source>
</evidence>
<feature type="region of interest" description="Disordered" evidence="6">
    <location>
        <begin position="375"/>
        <end position="394"/>
    </location>
</feature>
<dbReference type="PROSITE" id="PS50118">
    <property type="entry name" value="HMG_BOX_2"/>
    <property type="match status" value="1"/>
</dbReference>
<dbReference type="RefSeq" id="XP_049315594.1">
    <property type="nucleotide sequence ID" value="XM_049459637.1"/>
</dbReference>
<evidence type="ECO:0000313" key="9">
    <source>
        <dbReference type="Proteomes" id="UP001652620"/>
    </source>
</evidence>
<evidence type="ECO:0000313" key="16">
    <source>
        <dbReference type="RefSeq" id="XP_049315598.1"/>
    </source>
</evidence>
<dbReference type="RefSeq" id="XP_049315593.1">
    <property type="nucleotide sequence ID" value="XM_049459636.1"/>
</dbReference>
<organism evidence="8">
    <name type="scientific">Bactrocera dorsalis</name>
    <name type="common">Oriental fruit fly</name>
    <name type="synonym">Dacus dorsalis</name>
    <dbReference type="NCBI Taxonomy" id="27457"/>
    <lineage>
        <taxon>Eukaryota</taxon>
        <taxon>Metazoa</taxon>
        <taxon>Ecdysozoa</taxon>
        <taxon>Arthropoda</taxon>
        <taxon>Hexapoda</taxon>
        <taxon>Insecta</taxon>
        <taxon>Pterygota</taxon>
        <taxon>Neoptera</taxon>
        <taxon>Endopterygota</taxon>
        <taxon>Diptera</taxon>
        <taxon>Brachycera</taxon>
        <taxon>Muscomorpha</taxon>
        <taxon>Tephritoidea</taxon>
        <taxon>Tephritidae</taxon>
        <taxon>Bactrocera</taxon>
        <taxon>Bactrocera</taxon>
    </lineage>
</organism>
<dbReference type="Gene3D" id="1.10.30.10">
    <property type="entry name" value="High mobility group box domain"/>
    <property type="match status" value="1"/>
</dbReference>
<evidence type="ECO:0000313" key="17">
    <source>
        <dbReference type="RefSeq" id="XP_049315599.1"/>
    </source>
</evidence>
<dbReference type="RefSeq" id="XP_049315599.1">
    <property type="nucleotide sequence ID" value="XM_049459642.1"/>
</dbReference>
<evidence type="ECO:0000256" key="2">
    <source>
        <dbReference type="ARBA" id="ARBA00023125"/>
    </source>
</evidence>
<reference evidence="8" key="1">
    <citation type="journal article" date="2014" name="BMC Genomics">
        <title>Characterizing the developmental transcriptome of the oriental fruit fly, Bactrocera dorsalis (Diptera: Tephritidae) through comparative genomic analysis with Drosophila melanogaster utilizing modENCODE datasets.</title>
        <authorList>
            <person name="Geib S.M."/>
            <person name="Calla B."/>
            <person name="Hall B."/>
            <person name="Hou S."/>
            <person name="Manoukis N.C."/>
        </authorList>
    </citation>
    <scope>NUCLEOTIDE SEQUENCE</scope>
    <source>
        <strain evidence="8">Punador</strain>
    </source>
</reference>
<dbReference type="GO" id="GO:0045165">
    <property type="term" value="P:cell fate commitment"/>
    <property type="evidence" value="ECO:0007669"/>
    <property type="project" value="TreeGrafter"/>
</dbReference>
<keyword evidence="1" id="KW-0805">Transcription regulation</keyword>
<dbReference type="GO" id="GO:0000981">
    <property type="term" value="F:DNA-binding transcription factor activity, RNA polymerase II-specific"/>
    <property type="evidence" value="ECO:0007669"/>
    <property type="project" value="TreeGrafter"/>
</dbReference>
<dbReference type="OrthoDB" id="6247875at2759"/>
<keyword evidence="9" id="KW-1185">Reference proteome</keyword>
<dbReference type="RefSeq" id="XP_049315597.1">
    <property type="nucleotide sequence ID" value="XM_049459640.1"/>
</dbReference>
<evidence type="ECO:0000313" key="15">
    <source>
        <dbReference type="RefSeq" id="XP_049315597.1"/>
    </source>
</evidence>
<feature type="DNA-binding region" description="HMG box" evidence="5">
    <location>
        <begin position="526"/>
        <end position="594"/>
    </location>
</feature>
<evidence type="ECO:0000256" key="3">
    <source>
        <dbReference type="ARBA" id="ARBA00023163"/>
    </source>
</evidence>
<dbReference type="InterPro" id="IPR051356">
    <property type="entry name" value="SOX/SOX-like_TF"/>
</dbReference>
<evidence type="ECO:0000256" key="1">
    <source>
        <dbReference type="ARBA" id="ARBA00023015"/>
    </source>
</evidence>
<evidence type="ECO:0000313" key="14">
    <source>
        <dbReference type="RefSeq" id="XP_049315596.1"/>
    </source>
</evidence>
<dbReference type="GO" id="GO:0005634">
    <property type="term" value="C:nucleus"/>
    <property type="evidence" value="ECO:0007669"/>
    <property type="project" value="UniProtKB-UniRule"/>
</dbReference>
<dbReference type="SMART" id="SM00398">
    <property type="entry name" value="HMG"/>
    <property type="match status" value="1"/>
</dbReference>
<evidence type="ECO:0000313" key="8">
    <source>
        <dbReference type="EMBL" id="JAC52640.1"/>
    </source>
</evidence>
<dbReference type="RefSeq" id="XP_049315596.1">
    <property type="nucleotide sequence ID" value="XM_049459639.1"/>
</dbReference>